<keyword evidence="3" id="KW-1185">Reference proteome</keyword>
<proteinExistence type="predicted"/>
<feature type="transmembrane region" description="Helical" evidence="1">
    <location>
        <begin position="92"/>
        <end position="111"/>
    </location>
</feature>
<organism evidence="2 3">
    <name type="scientific">Symbiodinium pilosum</name>
    <name type="common">Dinoflagellate</name>
    <dbReference type="NCBI Taxonomy" id="2952"/>
    <lineage>
        <taxon>Eukaryota</taxon>
        <taxon>Sar</taxon>
        <taxon>Alveolata</taxon>
        <taxon>Dinophyceae</taxon>
        <taxon>Suessiales</taxon>
        <taxon>Symbiodiniaceae</taxon>
        <taxon>Symbiodinium</taxon>
    </lineage>
</organism>
<accession>A0A812R5W5</accession>
<protein>
    <submittedName>
        <fullName evidence="2">Uncharacterized protein</fullName>
    </submittedName>
</protein>
<dbReference type="AlphaFoldDB" id="A0A812R5W5"/>
<dbReference type="SUPFAM" id="SSF51445">
    <property type="entry name" value="(Trans)glycosidases"/>
    <property type="match status" value="1"/>
</dbReference>
<evidence type="ECO:0000313" key="3">
    <source>
        <dbReference type="Proteomes" id="UP000649617"/>
    </source>
</evidence>
<dbReference type="Gene3D" id="3.20.20.80">
    <property type="entry name" value="Glycosidases"/>
    <property type="match status" value="1"/>
</dbReference>
<keyword evidence="1" id="KW-1133">Transmembrane helix</keyword>
<keyword evidence="1" id="KW-0812">Transmembrane</keyword>
<dbReference type="InterPro" id="IPR017853">
    <property type="entry name" value="GH"/>
</dbReference>
<evidence type="ECO:0000313" key="2">
    <source>
        <dbReference type="EMBL" id="CAE7421731.1"/>
    </source>
</evidence>
<comment type="caution">
    <text evidence="2">The sequence shown here is derived from an EMBL/GenBank/DDBJ whole genome shotgun (WGS) entry which is preliminary data.</text>
</comment>
<dbReference type="EMBL" id="CAJNIZ010019132">
    <property type="protein sequence ID" value="CAE7421731.1"/>
    <property type="molecule type" value="Genomic_DNA"/>
</dbReference>
<gene>
    <name evidence="2" type="ORF">SPIL2461_LOCUS10363</name>
</gene>
<dbReference type="OrthoDB" id="660759at2759"/>
<feature type="non-terminal residue" evidence="2">
    <location>
        <position position="1"/>
    </location>
</feature>
<keyword evidence="1" id="KW-0472">Membrane</keyword>
<feature type="transmembrane region" description="Helical" evidence="1">
    <location>
        <begin position="12"/>
        <end position="36"/>
    </location>
</feature>
<dbReference type="Proteomes" id="UP000649617">
    <property type="component" value="Unassembled WGS sequence"/>
</dbReference>
<name>A0A812R5W5_SYMPI</name>
<sequence>KVFPAFVQTCDFTGLMVATICAVFAPTLALVSLVLWMRAVFLGFMQYLEPADLRRLQPNSPGSRYADESPHDLQVSTCASWSSGQVKHCQTVRCAFLLAVCVAFSGLAVMWEEYGSYEAFERELDFKWGFLLSADTGKAPVWLGEFGTNTESLWWKHMLTYLQKHDLDFAYWSINGEKYNGVDESFGLYKENFVDVRHPWKLQQLQTIMNITAASSESGGSIS</sequence>
<evidence type="ECO:0000256" key="1">
    <source>
        <dbReference type="SAM" id="Phobius"/>
    </source>
</evidence>
<reference evidence="2" key="1">
    <citation type="submission" date="2021-02" db="EMBL/GenBank/DDBJ databases">
        <authorList>
            <person name="Dougan E. K."/>
            <person name="Rhodes N."/>
            <person name="Thang M."/>
            <person name="Chan C."/>
        </authorList>
    </citation>
    <scope>NUCLEOTIDE SEQUENCE</scope>
</reference>